<comment type="caution">
    <text evidence="3">The sequence shown here is derived from an EMBL/GenBank/DDBJ whole genome shotgun (WGS) entry which is preliminary data.</text>
</comment>
<dbReference type="InterPro" id="IPR053184">
    <property type="entry name" value="FeoA-like"/>
</dbReference>
<dbReference type="GO" id="GO:0046914">
    <property type="term" value="F:transition metal ion binding"/>
    <property type="evidence" value="ECO:0007669"/>
    <property type="project" value="InterPro"/>
</dbReference>
<sequence>MPLIMADTGKPLLIKKIGGKEDCRKFLESLGLVPGATISIISKISGNIIIQVKESRIAVNKELASKIIV</sequence>
<feature type="domain" description="Ferrous iron transporter FeoA-like" evidence="2">
    <location>
        <begin position="1"/>
        <end position="69"/>
    </location>
</feature>
<dbReference type="InterPro" id="IPR038157">
    <property type="entry name" value="FeoA_core_dom"/>
</dbReference>
<evidence type="ECO:0000313" key="4">
    <source>
        <dbReference type="Proteomes" id="UP000823638"/>
    </source>
</evidence>
<dbReference type="AlphaFoldDB" id="A0A9D9HR48"/>
<dbReference type="InterPro" id="IPR008988">
    <property type="entry name" value="Transcriptional_repressor_C"/>
</dbReference>
<evidence type="ECO:0000256" key="1">
    <source>
        <dbReference type="ARBA" id="ARBA00023004"/>
    </source>
</evidence>
<dbReference type="SMART" id="SM00899">
    <property type="entry name" value="FeoA"/>
    <property type="match status" value="1"/>
</dbReference>
<dbReference type="Proteomes" id="UP000823638">
    <property type="component" value="Unassembled WGS sequence"/>
</dbReference>
<keyword evidence="1" id="KW-0408">Iron</keyword>
<gene>
    <name evidence="3" type="ORF">IAA81_08955</name>
</gene>
<organism evidence="3 4">
    <name type="scientific">Candidatus Gallitreponema excrementavium</name>
    <dbReference type="NCBI Taxonomy" id="2840840"/>
    <lineage>
        <taxon>Bacteria</taxon>
        <taxon>Pseudomonadati</taxon>
        <taxon>Spirochaetota</taxon>
        <taxon>Spirochaetia</taxon>
        <taxon>Spirochaetales</taxon>
        <taxon>Candidatus Gallitreponema</taxon>
    </lineage>
</organism>
<dbReference type="PANTHER" id="PTHR43151:SF1">
    <property type="entry name" value="SSR2333 PROTEIN"/>
    <property type="match status" value="1"/>
</dbReference>
<protein>
    <submittedName>
        <fullName evidence="3">Ferrous iron transport protein A</fullName>
    </submittedName>
</protein>
<dbReference type="EMBL" id="JADIMM010000104">
    <property type="protein sequence ID" value="MBO8458334.1"/>
    <property type="molecule type" value="Genomic_DNA"/>
</dbReference>
<evidence type="ECO:0000259" key="2">
    <source>
        <dbReference type="SMART" id="SM00899"/>
    </source>
</evidence>
<evidence type="ECO:0000313" key="3">
    <source>
        <dbReference type="EMBL" id="MBO8458334.1"/>
    </source>
</evidence>
<dbReference type="PANTHER" id="PTHR43151">
    <property type="entry name" value="FEOA FAMILY PROTEIN"/>
    <property type="match status" value="1"/>
</dbReference>
<name>A0A9D9HR48_9SPIR</name>
<dbReference type="Pfam" id="PF04023">
    <property type="entry name" value="FeoA"/>
    <property type="match status" value="1"/>
</dbReference>
<accession>A0A9D9HR48</accession>
<proteinExistence type="predicted"/>
<dbReference type="InterPro" id="IPR007167">
    <property type="entry name" value="Fe-transptr_FeoA-like"/>
</dbReference>
<reference evidence="3" key="1">
    <citation type="submission" date="2020-10" db="EMBL/GenBank/DDBJ databases">
        <authorList>
            <person name="Gilroy R."/>
        </authorList>
    </citation>
    <scope>NUCLEOTIDE SEQUENCE</scope>
    <source>
        <strain evidence="3">10532</strain>
    </source>
</reference>
<reference evidence="3" key="2">
    <citation type="journal article" date="2021" name="PeerJ">
        <title>Extensive microbial diversity within the chicken gut microbiome revealed by metagenomics and culture.</title>
        <authorList>
            <person name="Gilroy R."/>
            <person name="Ravi A."/>
            <person name="Getino M."/>
            <person name="Pursley I."/>
            <person name="Horton D.L."/>
            <person name="Alikhan N.F."/>
            <person name="Baker D."/>
            <person name="Gharbi K."/>
            <person name="Hall N."/>
            <person name="Watson M."/>
            <person name="Adriaenssens E.M."/>
            <person name="Foster-Nyarko E."/>
            <person name="Jarju S."/>
            <person name="Secka A."/>
            <person name="Antonio M."/>
            <person name="Oren A."/>
            <person name="Chaudhuri R.R."/>
            <person name="La Ragione R."/>
            <person name="Hildebrand F."/>
            <person name="Pallen M.J."/>
        </authorList>
    </citation>
    <scope>NUCLEOTIDE SEQUENCE</scope>
    <source>
        <strain evidence="3">10532</strain>
    </source>
</reference>
<dbReference type="SUPFAM" id="SSF50037">
    <property type="entry name" value="C-terminal domain of transcriptional repressors"/>
    <property type="match status" value="1"/>
</dbReference>
<dbReference type="Gene3D" id="2.30.30.90">
    <property type="match status" value="1"/>
</dbReference>